<dbReference type="PANTHER" id="PTHR43685:SF2">
    <property type="entry name" value="GLYCOSYLTRANSFERASE 2-LIKE DOMAIN-CONTAINING PROTEIN"/>
    <property type="match status" value="1"/>
</dbReference>
<evidence type="ECO:0000313" key="3">
    <source>
        <dbReference type="Proteomes" id="UP000190541"/>
    </source>
</evidence>
<organism evidence="2 3">
    <name type="scientific">Parapedobacter luteus</name>
    <dbReference type="NCBI Taxonomy" id="623280"/>
    <lineage>
        <taxon>Bacteria</taxon>
        <taxon>Pseudomonadati</taxon>
        <taxon>Bacteroidota</taxon>
        <taxon>Sphingobacteriia</taxon>
        <taxon>Sphingobacteriales</taxon>
        <taxon>Sphingobacteriaceae</taxon>
        <taxon>Parapedobacter</taxon>
    </lineage>
</organism>
<sequence>MKISIIIPTYNRAHIIVETLNSVSNQTIKDWECIIIDDYSTDDTDTTVGEYLSQYPDLAFRYMKNERSKGAQGARNTGVDRAQGEFVMFLDSDDLLLPFCIEERLRIVEEHKGYDYYCFTTYALMPDGSVKSKYKLCSPDSDDIERFLKFQNPWHTMGCIITKDAVNTVGYWDEKFARSQDSEFYLRLVLQKNLRGYKACHLSYDSLFRSSYSQASVSRSSVLSNAIQDTYYTYLNKVRKQLNDLGLWAKYKESYVYFSFYIYSRFLMPKGKMEDRFFNIYVDLMDEIDVPAYKKEIYRLYFKHRGSKAVMNSRILRLFFKSIPKIFILPSSREMLW</sequence>
<dbReference type="OrthoDB" id="6638511at2"/>
<evidence type="ECO:0000313" key="2">
    <source>
        <dbReference type="EMBL" id="SKB98353.1"/>
    </source>
</evidence>
<accession>A0A1T5FQC6</accession>
<dbReference type="Gene3D" id="3.90.550.10">
    <property type="entry name" value="Spore Coat Polysaccharide Biosynthesis Protein SpsA, Chain A"/>
    <property type="match status" value="1"/>
</dbReference>
<dbReference type="AlphaFoldDB" id="A0A1T5FQC6"/>
<dbReference type="PANTHER" id="PTHR43685">
    <property type="entry name" value="GLYCOSYLTRANSFERASE"/>
    <property type="match status" value="1"/>
</dbReference>
<dbReference type="Proteomes" id="UP000190541">
    <property type="component" value="Unassembled WGS sequence"/>
</dbReference>
<dbReference type="Pfam" id="PF00535">
    <property type="entry name" value="Glycos_transf_2"/>
    <property type="match status" value="1"/>
</dbReference>
<dbReference type="RefSeq" id="WP_079718745.1">
    <property type="nucleotide sequence ID" value="NZ_FUYS01000020.1"/>
</dbReference>
<dbReference type="SUPFAM" id="SSF53448">
    <property type="entry name" value="Nucleotide-diphospho-sugar transferases"/>
    <property type="match status" value="1"/>
</dbReference>
<dbReference type="InterPro" id="IPR001173">
    <property type="entry name" value="Glyco_trans_2-like"/>
</dbReference>
<dbReference type="EMBL" id="FUYS01000020">
    <property type="protein sequence ID" value="SKB98353.1"/>
    <property type="molecule type" value="Genomic_DNA"/>
</dbReference>
<name>A0A1T5FQC6_9SPHI</name>
<feature type="domain" description="Glycosyltransferase 2-like" evidence="1">
    <location>
        <begin position="4"/>
        <end position="129"/>
    </location>
</feature>
<protein>
    <submittedName>
        <fullName evidence="2">Glycosyltransferase involved in cell wall bisynthesis</fullName>
    </submittedName>
</protein>
<keyword evidence="2" id="KW-0808">Transferase</keyword>
<dbReference type="GO" id="GO:0016740">
    <property type="term" value="F:transferase activity"/>
    <property type="evidence" value="ECO:0007669"/>
    <property type="project" value="UniProtKB-KW"/>
</dbReference>
<dbReference type="InterPro" id="IPR050834">
    <property type="entry name" value="Glycosyltransf_2"/>
</dbReference>
<evidence type="ECO:0000259" key="1">
    <source>
        <dbReference type="Pfam" id="PF00535"/>
    </source>
</evidence>
<dbReference type="InterPro" id="IPR029044">
    <property type="entry name" value="Nucleotide-diphossugar_trans"/>
</dbReference>
<keyword evidence="3" id="KW-1185">Reference proteome</keyword>
<proteinExistence type="predicted"/>
<gene>
    <name evidence="2" type="ORF">SAMN05660226_04136</name>
</gene>
<reference evidence="2 3" key="1">
    <citation type="submission" date="2017-02" db="EMBL/GenBank/DDBJ databases">
        <authorList>
            <person name="Peterson S.W."/>
        </authorList>
    </citation>
    <scope>NUCLEOTIDE SEQUENCE [LARGE SCALE GENOMIC DNA]</scope>
    <source>
        <strain evidence="2 3">DSM 22899</strain>
    </source>
</reference>
<dbReference type="STRING" id="623280.SAMN05660226_04136"/>